<keyword evidence="2" id="KW-0732">Signal</keyword>
<organism evidence="3 4">
    <name type="scientific">Pseudoprevotella muciniphila</name>
    <dbReference type="NCBI Taxonomy" id="2133944"/>
    <lineage>
        <taxon>Bacteria</taxon>
        <taxon>Pseudomonadati</taxon>
        <taxon>Bacteroidota</taxon>
        <taxon>Bacteroidia</taxon>
        <taxon>Bacteroidales</taxon>
        <taxon>Prevotellaceae</taxon>
        <taxon>Pseudoprevotella</taxon>
    </lineage>
</organism>
<evidence type="ECO:0000313" key="4">
    <source>
        <dbReference type="Proteomes" id="UP000249375"/>
    </source>
</evidence>
<reference evidence="3 4" key="1">
    <citation type="submission" date="2018-11" db="EMBL/GenBank/DDBJ databases">
        <authorList>
            <person name="Na S.W."/>
            <person name="Baik M."/>
        </authorList>
    </citation>
    <scope>NUCLEOTIDE SEQUENCE [LARGE SCALE GENOMIC DNA]</scope>
    <source>
        <strain evidence="3 4">E39</strain>
    </source>
</reference>
<accession>A0A5P8E4K5</accession>
<dbReference type="AlphaFoldDB" id="A0A5P8E4K5"/>
<feature type="chain" id="PRO_5024280047" evidence="2">
    <location>
        <begin position="26"/>
        <end position="255"/>
    </location>
</feature>
<proteinExistence type="predicted"/>
<feature type="signal peptide" evidence="2">
    <location>
        <begin position="1"/>
        <end position="25"/>
    </location>
</feature>
<evidence type="ECO:0000256" key="2">
    <source>
        <dbReference type="SAM" id="SignalP"/>
    </source>
</evidence>
<feature type="region of interest" description="Disordered" evidence="1">
    <location>
        <begin position="156"/>
        <end position="255"/>
    </location>
</feature>
<evidence type="ECO:0000313" key="3">
    <source>
        <dbReference type="EMBL" id="QFQ11854.1"/>
    </source>
</evidence>
<evidence type="ECO:0000256" key="1">
    <source>
        <dbReference type="SAM" id="MobiDB-lite"/>
    </source>
</evidence>
<keyword evidence="4" id="KW-1185">Reference proteome</keyword>
<feature type="compositionally biased region" description="Polar residues" evidence="1">
    <location>
        <begin position="163"/>
        <end position="185"/>
    </location>
</feature>
<dbReference type="EMBL" id="CP033459">
    <property type="protein sequence ID" value="QFQ11854.1"/>
    <property type="molecule type" value="Genomic_DNA"/>
</dbReference>
<sequence length="255" mass="28246">MSVIIMKSYILSLVFCILSVLGVNAQKVACATNVIQIVNGKGVASQKSIKNSGLSLLKKSGGHYIYGNNVEIVNNVVKPLNNHACYLNISNTKTLSAVIYFKNKVDANKFWNELMSQSYIPCKGSVNLYEKVHNNVVYHVVQKPVYKNGWHTINLNAKRPVQNDKQATKEPTNPGKNEPISTTKTNGKKDNSTQKKPSVQGAKSTQGNSRKTPPMKSTKPTLDTNTNETKSTNKKVENNTTKRPMRLTPESPRKD</sequence>
<dbReference type="KEGG" id="alq:C7Y71_001800"/>
<protein>
    <submittedName>
        <fullName evidence="3">Uncharacterized protein</fullName>
    </submittedName>
</protein>
<dbReference type="Proteomes" id="UP000249375">
    <property type="component" value="Chromosome"/>
</dbReference>
<name>A0A5P8E4K5_9BACT</name>
<feature type="compositionally biased region" description="Polar residues" evidence="1">
    <location>
        <begin position="194"/>
        <end position="211"/>
    </location>
</feature>
<gene>
    <name evidence="3" type="ORF">C7Y71_001800</name>
</gene>